<dbReference type="OrthoDB" id="1668230at2759"/>
<dbReference type="GO" id="GO:0097527">
    <property type="term" value="P:necroptotic signaling pathway"/>
    <property type="evidence" value="ECO:0007669"/>
    <property type="project" value="TreeGrafter"/>
</dbReference>
<dbReference type="EMBL" id="CAGKOT010000005">
    <property type="protein sequence ID" value="CAB5342120.1"/>
    <property type="molecule type" value="Genomic_DNA"/>
</dbReference>
<feature type="domain" description="Protein kinase" evidence="5">
    <location>
        <begin position="52"/>
        <end position="588"/>
    </location>
</feature>
<dbReference type="InterPro" id="IPR000719">
    <property type="entry name" value="Prot_kinase_dom"/>
</dbReference>
<dbReference type="Proteomes" id="UP000684084">
    <property type="component" value="Unassembled WGS sequence"/>
</dbReference>
<dbReference type="InterPro" id="IPR008266">
    <property type="entry name" value="Tyr_kinase_AS"/>
</dbReference>
<accession>A0A916E0F1</accession>
<evidence type="ECO:0000256" key="1">
    <source>
        <dbReference type="ARBA" id="ARBA00022741"/>
    </source>
</evidence>
<evidence type="ECO:0000256" key="3">
    <source>
        <dbReference type="PROSITE-ProRule" id="PRU10141"/>
    </source>
</evidence>
<dbReference type="PANTHER" id="PTHR44329">
    <property type="entry name" value="SERINE/THREONINE-PROTEIN KINASE TNNI3K-RELATED"/>
    <property type="match status" value="1"/>
</dbReference>
<dbReference type="AlphaFoldDB" id="A0A916E0F1"/>
<dbReference type="PROSITE" id="PS00109">
    <property type="entry name" value="PROTEIN_KINASE_TYR"/>
    <property type="match status" value="1"/>
</dbReference>
<keyword evidence="2 3" id="KW-0067">ATP-binding</keyword>
<name>A0A916E0F1_9GLOM</name>
<organism evidence="6 7">
    <name type="scientific">Rhizophagus irregularis</name>
    <dbReference type="NCBI Taxonomy" id="588596"/>
    <lineage>
        <taxon>Eukaryota</taxon>
        <taxon>Fungi</taxon>
        <taxon>Fungi incertae sedis</taxon>
        <taxon>Mucoromycota</taxon>
        <taxon>Glomeromycotina</taxon>
        <taxon>Glomeromycetes</taxon>
        <taxon>Glomerales</taxon>
        <taxon>Glomeraceae</taxon>
        <taxon>Rhizophagus</taxon>
    </lineage>
</organism>
<gene>
    <name evidence="6" type="ORF">CHRIB12_LOCUS3742</name>
</gene>
<evidence type="ECO:0000259" key="5">
    <source>
        <dbReference type="PROSITE" id="PS50011"/>
    </source>
</evidence>
<dbReference type="GO" id="GO:0004672">
    <property type="term" value="F:protein kinase activity"/>
    <property type="evidence" value="ECO:0007669"/>
    <property type="project" value="InterPro"/>
</dbReference>
<dbReference type="InterPro" id="IPR001245">
    <property type="entry name" value="Ser-Thr/Tyr_kinase_cat_dom"/>
</dbReference>
<evidence type="ECO:0000313" key="7">
    <source>
        <dbReference type="Proteomes" id="UP000684084"/>
    </source>
</evidence>
<dbReference type="PANTHER" id="PTHR44329:SF298">
    <property type="entry name" value="MIXED LINEAGE KINASE DOMAIN-LIKE PROTEIN"/>
    <property type="match status" value="1"/>
</dbReference>
<comment type="caution">
    <text evidence="6">The sequence shown here is derived from an EMBL/GenBank/DDBJ whole genome shotgun (WGS) entry which is preliminary data.</text>
</comment>
<feature type="binding site" evidence="3">
    <location>
        <position position="90"/>
    </location>
    <ligand>
        <name>ATP</name>
        <dbReference type="ChEBI" id="CHEBI:30616"/>
    </ligand>
</feature>
<dbReference type="VEuPathDB" id="FungiDB:RhiirFUN_024596"/>
<protein>
    <recommendedName>
        <fullName evidence="5">Protein kinase domain-containing protein</fullName>
    </recommendedName>
</protein>
<dbReference type="Pfam" id="PF07714">
    <property type="entry name" value="PK_Tyr_Ser-Thr"/>
    <property type="match status" value="1"/>
</dbReference>
<reference evidence="6" key="1">
    <citation type="submission" date="2020-05" db="EMBL/GenBank/DDBJ databases">
        <authorList>
            <person name="Rincon C."/>
            <person name="Sanders R I."/>
            <person name="Robbins C."/>
            <person name="Chaturvedi A."/>
        </authorList>
    </citation>
    <scope>NUCLEOTIDE SEQUENCE</scope>
    <source>
        <strain evidence="6">CHB12</strain>
    </source>
</reference>
<evidence type="ECO:0000256" key="4">
    <source>
        <dbReference type="SAM" id="MobiDB-lite"/>
    </source>
</evidence>
<evidence type="ECO:0000313" key="6">
    <source>
        <dbReference type="EMBL" id="CAB5342120.1"/>
    </source>
</evidence>
<dbReference type="PROSITE" id="PS50011">
    <property type="entry name" value="PROTEIN_KINASE_DOM"/>
    <property type="match status" value="1"/>
</dbReference>
<proteinExistence type="predicted"/>
<sequence length="663" mass="77544">MTLYNSMKSFKKRLLKKKLRLSNNTQKIITDAEIREINSLESSNDKYDYSNFEKIQYIGRGSSGSVVRANLKDKVYALKYFNNDKTTIRKVNKELQLHKIFNHKNILQFHGYTIIDTDPVYQINKYCLVLEYADSGTLNAYLKDHFDDLSWKDKLDLALQLVNAVSCLHEQDIIHRDLHSNNILVHQKTIKLSDFGLSTKETPMETTKETMLALSLAITNGKREEVIEDTPVVYSNLYSDCWKFDPNERPDIQQVASLLDRLINNNSLTVEQSKNLQKSTDTFDDSRELYLNSIESSCQENYKINTSIPSKVIYKKRKIYSKDLTSPIRGKSDDKRGKDPNFVIRKIYKGQEVACKYISNDEKKERFFEFLMELSECKHIIRFHGTSTIEDRNVMVFEWAERGTLRHLYEQKEIKWHYKVRIALNICRGLIFLQVGNILHHDLRCQNILITESLEPKICNFELAHYSDRNGNSSSLSIDQATAVDALPWLAPEMLTTFRYTPQCEIFSFGMLLWELAFEKIPYQGWEVKKIKEHVINGGRERFTFGDSTPKIYQEYKKMIRDSWKQEPQERTSFVKLLDMLEELHDSIRYMFDDHSLDLPDKAMDSLDDDDDDDDLELPDEDTSPVSINPLEKSFKNTDQKLWECFEFQNNDISELNAAVVCL</sequence>
<dbReference type="InterPro" id="IPR051681">
    <property type="entry name" value="Ser/Thr_Kinases-Pseudokinases"/>
</dbReference>
<feature type="compositionally biased region" description="Acidic residues" evidence="4">
    <location>
        <begin position="606"/>
        <end position="623"/>
    </location>
</feature>
<dbReference type="InterPro" id="IPR017441">
    <property type="entry name" value="Protein_kinase_ATP_BS"/>
</dbReference>
<dbReference type="GO" id="GO:0005524">
    <property type="term" value="F:ATP binding"/>
    <property type="evidence" value="ECO:0007669"/>
    <property type="project" value="UniProtKB-UniRule"/>
</dbReference>
<keyword evidence="1 3" id="KW-0547">Nucleotide-binding</keyword>
<feature type="region of interest" description="Disordered" evidence="4">
    <location>
        <begin position="603"/>
        <end position="627"/>
    </location>
</feature>
<dbReference type="PROSITE" id="PS00107">
    <property type="entry name" value="PROTEIN_KINASE_ATP"/>
    <property type="match status" value="1"/>
</dbReference>
<dbReference type="Pfam" id="PF00069">
    <property type="entry name" value="Pkinase"/>
    <property type="match status" value="1"/>
</dbReference>
<evidence type="ECO:0000256" key="2">
    <source>
        <dbReference type="ARBA" id="ARBA00022840"/>
    </source>
</evidence>